<dbReference type="AlphaFoldDB" id="A0A174MGL5"/>
<dbReference type="Gene3D" id="1.10.10.60">
    <property type="entry name" value="Homeodomain-like"/>
    <property type="match status" value="2"/>
</dbReference>
<dbReference type="PANTHER" id="PTHR42713">
    <property type="entry name" value="HISTIDINE KINASE-RELATED"/>
    <property type="match status" value="1"/>
</dbReference>
<dbReference type="GO" id="GO:0005737">
    <property type="term" value="C:cytoplasm"/>
    <property type="evidence" value="ECO:0007669"/>
    <property type="project" value="UniProtKB-SubCell"/>
</dbReference>
<evidence type="ECO:0000256" key="2">
    <source>
        <dbReference type="ARBA" id="ARBA00018672"/>
    </source>
</evidence>
<dbReference type="PRINTS" id="PR00032">
    <property type="entry name" value="HTHARAC"/>
</dbReference>
<dbReference type="SUPFAM" id="SSF52172">
    <property type="entry name" value="CheY-like"/>
    <property type="match status" value="1"/>
</dbReference>
<evidence type="ECO:0000256" key="8">
    <source>
        <dbReference type="ARBA" id="ARBA00023163"/>
    </source>
</evidence>
<dbReference type="Pfam" id="PF12833">
    <property type="entry name" value="HTH_18"/>
    <property type="match status" value="1"/>
</dbReference>
<dbReference type="PANTHER" id="PTHR42713:SF3">
    <property type="entry name" value="TRANSCRIPTIONAL REGULATORY PROTEIN HPTR"/>
    <property type="match status" value="1"/>
</dbReference>
<dbReference type="InterPro" id="IPR001789">
    <property type="entry name" value="Sig_transdc_resp-reg_receiver"/>
</dbReference>
<keyword evidence="4 10" id="KW-0597">Phosphoprotein</keyword>
<evidence type="ECO:0000256" key="7">
    <source>
        <dbReference type="ARBA" id="ARBA00023125"/>
    </source>
</evidence>
<dbReference type="Pfam" id="PF00072">
    <property type="entry name" value="Response_reg"/>
    <property type="match status" value="1"/>
</dbReference>
<keyword evidence="6" id="KW-0805">Transcription regulation</keyword>
<dbReference type="RefSeq" id="WP_006873750.1">
    <property type="nucleotide sequence ID" value="NZ_CABIWA010000006.1"/>
</dbReference>
<evidence type="ECO:0000313" key="13">
    <source>
        <dbReference type="EMBL" id="CUP35504.1"/>
    </source>
</evidence>
<keyword evidence="3" id="KW-0963">Cytoplasm</keyword>
<dbReference type="GeneID" id="72463034"/>
<evidence type="ECO:0000259" key="11">
    <source>
        <dbReference type="PROSITE" id="PS01124"/>
    </source>
</evidence>
<feature type="domain" description="Response regulatory" evidence="12">
    <location>
        <begin position="1"/>
        <end position="116"/>
    </location>
</feature>
<dbReference type="InterPro" id="IPR018060">
    <property type="entry name" value="HTH_AraC"/>
</dbReference>
<dbReference type="SMART" id="SM00448">
    <property type="entry name" value="REC"/>
    <property type="match status" value="1"/>
</dbReference>
<dbReference type="Pfam" id="PF17853">
    <property type="entry name" value="GGDEF_2"/>
    <property type="match status" value="1"/>
</dbReference>
<dbReference type="InterPro" id="IPR041522">
    <property type="entry name" value="CdaR_GGDEF"/>
</dbReference>
<feature type="modified residue" description="4-aspartylphosphate" evidence="10">
    <location>
        <position position="51"/>
    </location>
</feature>
<evidence type="ECO:0000256" key="6">
    <source>
        <dbReference type="ARBA" id="ARBA00023015"/>
    </source>
</evidence>
<dbReference type="InterPro" id="IPR051552">
    <property type="entry name" value="HptR"/>
</dbReference>
<keyword evidence="8" id="KW-0804">Transcription</keyword>
<dbReference type="InterPro" id="IPR020449">
    <property type="entry name" value="Tscrpt_reg_AraC-type_HTH"/>
</dbReference>
<organism evidence="13 14">
    <name type="scientific">Anaerotruncus colihominis</name>
    <dbReference type="NCBI Taxonomy" id="169435"/>
    <lineage>
        <taxon>Bacteria</taxon>
        <taxon>Bacillati</taxon>
        <taxon>Bacillota</taxon>
        <taxon>Clostridia</taxon>
        <taxon>Eubacteriales</taxon>
        <taxon>Oscillospiraceae</taxon>
        <taxon>Anaerotruncus</taxon>
    </lineage>
</organism>
<dbReference type="GO" id="GO:0000160">
    <property type="term" value="P:phosphorelay signal transduction system"/>
    <property type="evidence" value="ECO:0007669"/>
    <property type="project" value="UniProtKB-KW"/>
</dbReference>
<gene>
    <name evidence="13" type="ORF">ERS852551_00536</name>
</gene>
<keyword evidence="7" id="KW-0238">DNA-binding</keyword>
<comment type="subcellular location">
    <subcellularLocation>
        <location evidence="1">Cytoplasm</location>
    </subcellularLocation>
</comment>
<dbReference type="SUPFAM" id="SSF46689">
    <property type="entry name" value="Homeodomain-like"/>
    <property type="match status" value="2"/>
</dbReference>
<evidence type="ECO:0000256" key="9">
    <source>
        <dbReference type="ARBA" id="ARBA00024867"/>
    </source>
</evidence>
<proteinExistence type="predicted"/>
<evidence type="ECO:0000313" key="14">
    <source>
        <dbReference type="Proteomes" id="UP000095765"/>
    </source>
</evidence>
<comment type="function">
    <text evidence="9">May play the central regulatory role in sporulation. It may be an element of the effector pathway responsible for the activation of sporulation genes in response to nutritional stress. Spo0A may act in concert with spo0H (a sigma factor) to control the expression of some genes that are critical to the sporulation process.</text>
</comment>
<dbReference type="Gene3D" id="3.40.50.2300">
    <property type="match status" value="1"/>
</dbReference>
<accession>A0A174MGL5</accession>
<dbReference type="GO" id="GO:0043565">
    <property type="term" value="F:sequence-specific DNA binding"/>
    <property type="evidence" value="ECO:0007669"/>
    <property type="project" value="InterPro"/>
</dbReference>
<name>A0A174MGL5_9FIRM</name>
<dbReference type="OrthoDB" id="159632at2"/>
<dbReference type="InterPro" id="IPR011006">
    <property type="entry name" value="CheY-like_superfamily"/>
</dbReference>
<evidence type="ECO:0000256" key="3">
    <source>
        <dbReference type="ARBA" id="ARBA00022490"/>
    </source>
</evidence>
<dbReference type="EMBL" id="CZBE01000003">
    <property type="protein sequence ID" value="CUP35504.1"/>
    <property type="molecule type" value="Genomic_DNA"/>
</dbReference>
<dbReference type="CDD" id="cd17536">
    <property type="entry name" value="REC_YesN-like"/>
    <property type="match status" value="1"/>
</dbReference>
<reference evidence="13 14" key="1">
    <citation type="submission" date="2015-09" db="EMBL/GenBank/DDBJ databases">
        <authorList>
            <consortium name="Pathogen Informatics"/>
        </authorList>
    </citation>
    <scope>NUCLEOTIDE SEQUENCE [LARGE SCALE GENOMIC DNA]</scope>
    <source>
        <strain evidence="13 14">2789STDY5834939</strain>
    </source>
</reference>
<dbReference type="InterPro" id="IPR009057">
    <property type="entry name" value="Homeodomain-like_sf"/>
</dbReference>
<sequence length="532" mass="59656">MLVDDEAEIRDGIQRKIDWTGSGFTFVGSAENGQEALELAESLHPDVVMTDIKMPFMDGLTLGRHLTERFPGVKLVFFSGFDDFEYAQKAIQIGAAEYILKPVSASELTGVLQKLRGQLDAEFAEKRDIERLRSYYERSLPALRGQFVAGLLDGRIPRGQIAEQAALYGVQLVGTQFTAALAGFESDIPEDAPIRQRELLQFSVKQLMEEALGRRFRGLTELYNGSVAVIAGFDDPGGVLEFISSLDQVCKLARRFLQLTLTVGVGTVCDTLFDLHYSMDGARSALDYRVLIGTGRAIYIDDIEPDAAAQIPFDEQDKRELLSAIKLGAPDTIRQSINRFIGRFYETRLPIGQYQLYLMELTAELVRLARAYQLDTADVFGPDFAASLRLEAFDSLDELKARLSELCLRISELIRRERSNSTRGIAEGAKQFIAEHFSDPDISVEMLCDHLHVSPAYFSTLFKKETGMSFVAWLTNVRMDEAVKLLSTTEDKTYEISLKVGYTEPNYFSYVFKKQFGMSPTKYRGSRDAVHA</sequence>
<protein>
    <recommendedName>
        <fullName evidence="2">Stage 0 sporulation protein A homolog</fullName>
    </recommendedName>
</protein>
<dbReference type="SMART" id="SM00342">
    <property type="entry name" value="HTH_ARAC"/>
    <property type="match status" value="1"/>
</dbReference>
<evidence type="ECO:0000256" key="5">
    <source>
        <dbReference type="ARBA" id="ARBA00023012"/>
    </source>
</evidence>
<dbReference type="GO" id="GO:0003700">
    <property type="term" value="F:DNA-binding transcription factor activity"/>
    <property type="evidence" value="ECO:0007669"/>
    <property type="project" value="InterPro"/>
</dbReference>
<evidence type="ECO:0000256" key="4">
    <source>
        <dbReference type="ARBA" id="ARBA00022553"/>
    </source>
</evidence>
<dbReference type="PROSITE" id="PS01124">
    <property type="entry name" value="HTH_ARAC_FAMILY_2"/>
    <property type="match status" value="1"/>
</dbReference>
<dbReference type="Proteomes" id="UP000095765">
    <property type="component" value="Unassembled WGS sequence"/>
</dbReference>
<dbReference type="PROSITE" id="PS50110">
    <property type="entry name" value="RESPONSE_REGULATORY"/>
    <property type="match status" value="1"/>
</dbReference>
<keyword evidence="5" id="KW-0902">Two-component regulatory system</keyword>
<feature type="domain" description="HTH araC/xylS-type" evidence="11">
    <location>
        <begin position="427"/>
        <end position="526"/>
    </location>
</feature>
<evidence type="ECO:0000256" key="10">
    <source>
        <dbReference type="PROSITE-ProRule" id="PRU00169"/>
    </source>
</evidence>
<evidence type="ECO:0000259" key="12">
    <source>
        <dbReference type="PROSITE" id="PS50110"/>
    </source>
</evidence>
<evidence type="ECO:0000256" key="1">
    <source>
        <dbReference type="ARBA" id="ARBA00004496"/>
    </source>
</evidence>